<feature type="transmembrane region" description="Helical" evidence="1">
    <location>
        <begin position="39"/>
        <end position="60"/>
    </location>
</feature>
<evidence type="ECO:0000313" key="3">
    <source>
        <dbReference type="Proteomes" id="UP000282957"/>
    </source>
</evidence>
<feature type="transmembrane region" description="Helical" evidence="1">
    <location>
        <begin position="158"/>
        <end position="178"/>
    </location>
</feature>
<evidence type="ECO:0000256" key="1">
    <source>
        <dbReference type="SAM" id="Phobius"/>
    </source>
</evidence>
<keyword evidence="1" id="KW-1133">Transmembrane helix</keyword>
<dbReference type="EMBL" id="SACL01000007">
    <property type="protein sequence ID" value="RVT92132.1"/>
    <property type="molecule type" value="Genomic_DNA"/>
</dbReference>
<dbReference type="OrthoDB" id="3362857at2"/>
<feature type="transmembrane region" description="Helical" evidence="1">
    <location>
        <begin position="232"/>
        <end position="256"/>
    </location>
</feature>
<dbReference type="AlphaFoldDB" id="A0A437M3C2"/>
<dbReference type="RefSeq" id="WP_127788986.1">
    <property type="nucleotide sequence ID" value="NZ_SACL01000007.1"/>
</dbReference>
<dbReference type="Proteomes" id="UP000282957">
    <property type="component" value="Unassembled WGS sequence"/>
</dbReference>
<comment type="caution">
    <text evidence="2">The sequence shown here is derived from an EMBL/GenBank/DDBJ whole genome shotgun (WGS) entry which is preliminary data.</text>
</comment>
<keyword evidence="1" id="KW-0812">Transmembrane</keyword>
<gene>
    <name evidence="2" type="ORF">EOD42_18105</name>
</gene>
<proteinExistence type="predicted"/>
<feature type="transmembrane region" description="Helical" evidence="1">
    <location>
        <begin position="199"/>
        <end position="226"/>
    </location>
</feature>
<evidence type="ECO:0008006" key="4">
    <source>
        <dbReference type="Google" id="ProtNLM"/>
    </source>
</evidence>
<name>A0A437M3C2_9PROT</name>
<protein>
    <recommendedName>
        <fullName evidence="4">DUF2029 domain-containing protein</fullName>
    </recommendedName>
</protein>
<feature type="transmembrane region" description="Helical" evidence="1">
    <location>
        <begin position="323"/>
        <end position="342"/>
    </location>
</feature>
<sequence>MQIASTDRGDPAWRLALLGMVLVAMVAVGPSLHRAAGDLAFNALGVAHGLLVLWALSLAGRAPSRRVMVVIIVVAVLLRLALLFVPPHLSTDAFRYVWDGRVQGAGINPYRYVPAAPELAPLRDAAIWPFINRADYAVTIYPPAAEIFFFLVGRIADGLVPLKLALIACEAVTMLVLRDLLRRMGQPETRLIAYAWHPLAVWEISGSAHVDGAMVAVLVLGIWVAVAARRPVLAAGVLAVAALIKPLAALALPLAWKPWGWRAPAMAIGTAALLYVPYLSVGTGIFAFVGGYVQEEGLESGDAFWPVWLVQALAGPQGWAKPLYLLLAAALLLAMAFRLSFAAEEGIAQRLRRLSWLFLMGVLALSPGYPWYFLCLVPFVVLVGAPPFWAATIACYLLYDEIPGDASIAFWVRDGALHLAIIASALWMLRPRAPATAPQPRITEEPSR</sequence>
<reference evidence="2 3" key="1">
    <citation type="submission" date="2019-01" db="EMBL/GenBank/DDBJ databases">
        <authorList>
            <person name="Chen W.-M."/>
        </authorList>
    </citation>
    <scope>NUCLEOTIDE SEQUENCE [LARGE SCALE GENOMIC DNA]</scope>
    <source>
        <strain evidence="2 3">CCP-6</strain>
    </source>
</reference>
<feature type="transmembrane region" description="Helical" evidence="1">
    <location>
        <begin position="67"/>
        <end position="85"/>
    </location>
</feature>
<feature type="transmembrane region" description="Helical" evidence="1">
    <location>
        <begin position="268"/>
        <end position="293"/>
    </location>
</feature>
<feature type="transmembrane region" description="Helical" evidence="1">
    <location>
        <begin position="379"/>
        <end position="399"/>
    </location>
</feature>
<feature type="transmembrane region" description="Helical" evidence="1">
    <location>
        <begin position="354"/>
        <end position="373"/>
    </location>
</feature>
<feature type="transmembrane region" description="Helical" evidence="1">
    <location>
        <begin position="12"/>
        <end position="33"/>
    </location>
</feature>
<keyword evidence="3" id="KW-1185">Reference proteome</keyword>
<keyword evidence="1" id="KW-0472">Membrane</keyword>
<accession>A0A437M3C2</accession>
<dbReference type="Pfam" id="PF26314">
    <property type="entry name" value="MptA_B_family"/>
    <property type="match status" value="1"/>
</dbReference>
<evidence type="ECO:0000313" key="2">
    <source>
        <dbReference type="EMBL" id="RVT92132.1"/>
    </source>
</evidence>
<organism evidence="2 3">
    <name type="scientific">Rhodovarius crocodyli</name>
    <dbReference type="NCBI Taxonomy" id="1979269"/>
    <lineage>
        <taxon>Bacteria</taxon>
        <taxon>Pseudomonadati</taxon>
        <taxon>Pseudomonadota</taxon>
        <taxon>Alphaproteobacteria</taxon>
        <taxon>Acetobacterales</taxon>
        <taxon>Roseomonadaceae</taxon>
        <taxon>Rhodovarius</taxon>
    </lineage>
</organism>